<gene>
    <name evidence="3" type="ORF">DLJ53_21290</name>
</gene>
<dbReference type="OrthoDB" id="9807948at2"/>
<dbReference type="SMART" id="SM01204">
    <property type="entry name" value="FIST_C"/>
    <property type="match status" value="1"/>
</dbReference>
<organism evidence="3 4">
    <name type="scientific">Acuticoccus sediminis</name>
    <dbReference type="NCBI Taxonomy" id="2184697"/>
    <lineage>
        <taxon>Bacteria</taxon>
        <taxon>Pseudomonadati</taxon>
        <taxon>Pseudomonadota</taxon>
        <taxon>Alphaproteobacteria</taxon>
        <taxon>Hyphomicrobiales</taxon>
        <taxon>Amorphaceae</taxon>
        <taxon>Acuticoccus</taxon>
    </lineage>
</organism>
<dbReference type="InterPro" id="IPR013702">
    <property type="entry name" value="FIST_domain_N"/>
</dbReference>
<dbReference type="EMBL" id="QHHQ01000004">
    <property type="protein sequence ID" value="RAI00240.1"/>
    <property type="molecule type" value="Genomic_DNA"/>
</dbReference>
<dbReference type="Proteomes" id="UP000249590">
    <property type="component" value="Unassembled WGS sequence"/>
</dbReference>
<reference evidence="3 4" key="1">
    <citation type="submission" date="2018-05" db="EMBL/GenBank/DDBJ databases">
        <title>Acuticoccus sediminis sp. nov., isolated from deep-sea sediment of Indian Ocean.</title>
        <authorList>
            <person name="Liu X."/>
            <person name="Lai Q."/>
            <person name="Du Y."/>
            <person name="Sun F."/>
            <person name="Zhang X."/>
            <person name="Wang S."/>
            <person name="Shao Z."/>
        </authorList>
    </citation>
    <scope>NUCLEOTIDE SEQUENCE [LARGE SCALE GENOMIC DNA]</scope>
    <source>
        <strain evidence="3 4">PTG4-2</strain>
    </source>
</reference>
<feature type="domain" description="FIST C-domain" evidence="2">
    <location>
        <begin position="238"/>
        <end position="367"/>
    </location>
</feature>
<evidence type="ECO:0000313" key="3">
    <source>
        <dbReference type="EMBL" id="RAI00240.1"/>
    </source>
</evidence>
<dbReference type="SMART" id="SM00897">
    <property type="entry name" value="FIST"/>
    <property type="match status" value="1"/>
</dbReference>
<accession>A0A8B2NVB6</accession>
<feature type="domain" description="FIST" evidence="1">
    <location>
        <begin position="37"/>
        <end position="237"/>
    </location>
</feature>
<dbReference type="RefSeq" id="WP_111348942.1">
    <property type="nucleotide sequence ID" value="NZ_JAIWKD010000007.1"/>
</dbReference>
<dbReference type="InterPro" id="IPR019494">
    <property type="entry name" value="FIST_C"/>
</dbReference>
<sequence>MDAAIGPSIRERSVRRAHISCDVPDPVACLRSRLGQGPFALVALFVSPRSDFERVVHDAKAAFGAAEVIACTTAGEIADGGYTEGTIVAVGFPSTDFAAKVVVVPDLSDFAHHSLVDQITTTRAELAREFPMFGEEFGFLMVDGLSRMEDQLTATLAMGLGATPIFGGSAGDGANFRKTLVSASGRTLRNAAVVALVRTCCRVKVFKTDHLRPTDTRMVVTEADPERRLVREINAEPAAREYARILGLDPEQLTTFTFAAHPVVVRMGGQHYVRAIQKVTDTGELIFFCAIDEGLVLTLADAKPMVEHLAGALDALAVHGRPAVILAADCILRRKEAEEKQLTGAISALLSSHSVVGFSTYGEQVNGLHVNQTLTGVAIYPPAAP</sequence>
<keyword evidence="4" id="KW-1185">Reference proteome</keyword>
<proteinExistence type="predicted"/>
<dbReference type="Pfam" id="PF08495">
    <property type="entry name" value="FIST"/>
    <property type="match status" value="1"/>
</dbReference>
<protein>
    <submittedName>
        <fullName evidence="3">GfdT protein</fullName>
    </submittedName>
</protein>
<dbReference type="PANTHER" id="PTHR40252:SF2">
    <property type="entry name" value="BLR0328 PROTEIN"/>
    <property type="match status" value="1"/>
</dbReference>
<evidence type="ECO:0000313" key="4">
    <source>
        <dbReference type="Proteomes" id="UP000249590"/>
    </source>
</evidence>
<evidence type="ECO:0000259" key="2">
    <source>
        <dbReference type="SMART" id="SM01204"/>
    </source>
</evidence>
<dbReference type="PANTHER" id="PTHR40252">
    <property type="entry name" value="BLR0328 PROTEIN"/>
    <property type="match status" value="1"/>
</dbReference>
<name>A0A8B2NVB6_9HYPH</name>
<evidence type="ECO:0000259" key="1">
    <source>
        <dbReference type="SMART" id="SM00897"/>
    </source>
</evidence>
<dbReference type="AlphaFoldDB" id="A0A8B2NVB6"/>
<dbReference type="Pfam" id="PF10442">
    <property type="entry name" value="FIST_C"/>
    <property type="match status" value="1"/>
</dbReference>
<comment type="caution">
    <text evidence="3">The sequence shown here is derived from an EMBL/GenBank/DDBJ whole genome shotgun (WGS) entry which is preliminary data.</text>
</comment>